<name>A0A0D3CEA1_BRAOL</name>
<proteinExistence type="predicted"/>
<keyword evidence="2" id="KW-1185">Reference proteome</keyword>
<dbReference type="Gramene" id="Bo5g055930.1">
    <property type="protein sequence ID" value="Bo5g055930.1"/>
    <property type="gene ID" value="Bo5g055930"/>
</dbReference>
<reference evidence="1" key="2">
    <citation type="submission" date="2015-03" db="UniProtKB">
        <authorList>
            <consortium name="EnsemblPlants"/>
        </authorList>
    </citation>
    <scope>IDENTIFICATION</scope>
</reference>
<evidence type="ECO:0000313" key="1">
    <source>
        <dbReference type="EnsemblPlants" id="Bo5g055930.1"/>
    </source>
</evidence>
<accession>A0A0D3CEA1</accession>
<protein>
    <submittedName>
        <fullName evidence="1">Uncharacterized protein</fullName>
    </submittedName>
</protein>
<sequence>MSVLFHLPSPLYFQLSTYKSPVVVYFWRNHPHREANAQEVYQNSLRTEAKASVVNGTGYELDQAMDSLQVMKTQMMCIAYASQGHQPPEDNGPNQVYINCELMLPGRFVQ</sequence>
<organism evidence="1 2">
    <name type="scientific">Brassica oleracea var. oleracea</name>
    <dbReference type="NCBI Taxonomy" id="109376"/>
    <lineage>
        <taxon>Eukaryota</taxon>
        <taxon>Viridiplantae</taxon>
        <taxon>Streptophyta</taxon>
        <taxon>Embryophyta</taxon>
        <taxon>Tracheophyta</taxon>
        <taxon>Spermatophyta</taxon>
        <taxon>Magnoliopsida</taxon>
        <taxon>eudicotyledons</taxon>
        <taxon>Gunneridae</taxon>
        <taxon>Pentapetalae</taxon>
        <taxon>rosids</taxon>
        <taxon>malvids</taxon>
        <taxon>Brassicales</taxon>
        <taxon>Brassicaceae</taxon>
        <taxon>Brassiceae</taxon>
        <taxon>Brassica</taxon>
    </lineage>
</organism>
<dbReference type="HOGENOM" id="CLU_2475415_0_0_1"/>
<dbReference type="Proteomes" id="UP000032141">
    <property type="component" value="Chromosome C5"/>
</dbReference>
<evidence type="ECO:0000313" key="2">
    <source>
        <dbReference type="Proteomes" id="UP000032141"/>
    </source>
</evidence>
<dbReference type="AlphaFoldDB" id="A0A0D3CEA1"/>
<reference evidence="1 2" key="1">
    <citation type="journal article" date="2014" name="Genome Biol.">
        <title>Transcriptome and methylome profiling reveals relics of genome dominance in the mesopolyploid Brassica oleracea.</title>
        <authorList>
            <person name="Parkin I.A."/>
            <person name="Koh C."/>
            <person name="Tang H."/>
            <person name="Robinson S.J."/>
            <person name="Kagale S."/>
            <person name="Clarke W.E."/>
            <person name="Town C.D."/>
            <person name="Nixon J."/>
            <person name="Krishnakumar V."/>
            <person name="Bidwell S.L."/>
            <person name="Denoeud F."/>
            <person name="Belcram H."/>
            <person name="Links M.G."/>
            <person name="Just J."/>
            <person name="Clarke C."/>
            <person name="Bender T."/>
            <person name="Huebert T."/>
            <person name="Mason A.S."/>
            <person name="Pires J.C."/>
            <person name="Barker G."/>
            <person name="Moore J."/>
            <person name="Walley P.G."/>
            <person name="Manoli S."/>
            <person name="Batley J."/>
            <person name="Edwards D."/>
            <person name="Nelson M.N."/>
            <person name="Wang X."/>
            <person name="Paterson A.H."/>
            <person name="King G."/>
            <person name="Bancroft I."/>
            <person name="Chalhoub B."/>
            <person name="Sharpe A.G."/>
        </authorList>
    </citation>
    <scope>NUCLEOTIDE SEQUENCE</scope>
    <source>
        <strain evidence="1 2">cv. TO1000</strain>
    </source>
</reference>
<dbReference type="EnsemblPlants" id="Bo5g055930.1">
    <property type="protein sequence ID" value="Bo5g055930.1"/>
    <property type="gene ID" value="Bo5g055930"/>
</dbReference>